<evidence type="ECO:0000313" key="1">
    <source>
        <dbReference type="EMBL" id="MDX6807328.1"/>
    </source>
</evidence>
<comment type="caution">
    <text evidence="1">The sequence shown here is derived from an EMBL/GenBank/DDBJ whole genome shotgun (WGS) entry which is preliminary data.</text>
</comment>
<organism evidence="1 2">
    <name type="scientific">Terrihabitans rhizophilus</name>
    <dbReference type="NCBI Taxonomy" id="3092662"/>
    <lineage>
        <taxon>Bacteria</taxon>
        <taxon>Pseudomonadati</taxon>
        <taxon>Pseudomonadota</taxon>
        <taxon>Alphaproteobacteria</taxon>
        <taxon>Hyphomicrobiales</taxon>
        <taxon>Terrihabitans</taxon>
    </lineage>
</organism>
<dbReference type="Proteomes" id="UP001274321">
    <property type="component" value="Unassembled WGS sequence"/>
</dbReference>
<gene>
    <name evidence="1" type="ORF">SCD90_14745</name>
</gene>
<reference evidence="1 2" key="1">
    <citation type="submission" date="2023-11" db="EMBL/GenBank/DDBJ databases">
        <authorList>
            <person name="Bao R."/>
        </authorList>
    </citation>
    <scope>NUCLEOTIDE SEQUENCE [LARGE SCALE GENOMIC DNA]</scope>
    <source>
        <strain evidence="1 2">PJ23</strain>
    </source>
</reference>
<protein>
    <recommendedName>
        <fullName evidence="3">Lipoprotein</fullName>
    </recommendedName>
</protein>
<evidence type="ECO:0000313" key="2">
    <source>
        <dbReference type="Proteomes" id="UP001274321"/>
    </source>
</evidence>
<name>A0ABU4RT16_9HYPH</name>
<keyword evidence="2" id="KW-1185">Reference proteome</keyword>
<proteinExistence type="predicted"/>
<evidence type="ECO:0008006" key="3">
    <source>
        <dbReference type="Google" id="ProtNLM"/>
    </source>
</evidence>
<sequence>MMIGAGAVSSRAVQFGILAISGLLVAGCSSPSSDTGGGSRLGNLLAFNTSTPKEVVVGQAAVYCPPVSVQPGTAAFTLYERGQEGNIMAVTNQANFGELARECADVGGQNAIRVGISGRLIQGPKGTVGNTVPIPVRFVVLDPDDKPVATRVTRLQTAIPPGQSGVSFTHVEEFGGLPGGPQGMRGYSVRVGFETAASSR</sequence>
<dbReference type="EMBL" id="JAXAFJ010000011">
    <property type="protein sequence ID" value="MDX6807328.1"/>
    <property type="molecule type" value="Genomic_DNA"/>
</dbReference>
<dbReference type="RefSeq" id="WP_319845458.1">
    <property type="nucleotide sequence ID" value="NZ_JAXAFJ010000011.1"/>
</dbReference>
<accession>A0ABU4RT16</accession>